<protein>
    <submittedName>
        <fullName evidence="7">CHCH domain-containing protein</fullName>
    </submittedName>
</protein>
<dbReference type="WBParaSite" id="HDID_0001054801-mRNA-1">
    <property type="protein sequence ID" value="HDID_0001054801-mRNA-1"/>
    <property type="gene ID" value="HDID_0001054801"/>
</dbReference>
<evidence type="ECO:0000313" key="7">
    <source>
        <dbReference type="WBParaSite" id="HDID_0001054801-mRNA-1"/>
    </source>
</evidence>
<dbReference type="Pfam" id="PF05254">
    <property type="entry name" value="UPF0203"/>
    <property type="match status" value="1"/>
</dbReference>
<keyword evidence="6" id="KW-1185">Reference proteome</keyword>
<evidence type="ECO:0000313" key="4">
    <source>
        <dbReference type="EMBL" id="VUZ55490.1"/>
    </source>
</evidence>
<dbReference type="Proteomes" id="UP000321570">
    <property type="component" value="Unassembled WGS sequence"/>
</dbReference>
<evidence type="ECO:0000256" key="1">
    <source>
        <dbReference type="ARBA" id="ARBA00006196"/>
    </source>
</evidence>
<sequence>MPEAKPTSPKKEDLQNARLGSLAPECNSLKDEYEQCFFEFFPRFLCGEKFTEDPCATQLDAYRRCVRCQLETKMGVDLTKLDAQRLSPAEMAEKIEQGAANAKP</sequence>
<dbReference type="EMBL" id="UYSG01011751">
    <property type="protein sequence ID" value="VDL63532.1"/>
    <property type="molecule type" value="Genomic_DNA"/>
</dbReference>
<evidence type="ECO:0000313" key="5">
    <source>
        <dbReference type="Proteomes" id="UP000274504"/>
    </source>
</evidence>
<dbReference type="STRING" id="6216.A0A0R3SXQ9"/>
<evidence type="ECO:0000313" key="6">
    <source>
        <dbReference type="Proteomes" id="UP000321570"/>
    </source>
</evidence>
<dbReference type="InterPro" id="IPR007918">
    <property type="entry name" value="MDM35_apoptosis"/>
</dbReference>
<accession>A0A0R3SXQ9</accession>
<proteinExistence type="inferred from homology"/>
<evidence type="ECO:0000256" key="2">
    <source>
        <dbReference type="ARBA" id="ARBA00023157"/>
    </source>
</evidence>
<reference evidence="3 5" key="2">
    <citation type="submission" date="2018-11" db="EMBL/GenBank/DDBJ databases">
        <authorList>
            <consortium name="Pathogen Informatics"/>
        </authorList>
    </citation>
    <scope>NUCLEOTIDE SEQUENCE [LARGE SCALE GENOMIC DNA]</scope>
</reference>
<gene>
    <name evidence="3" type="ORF">HDID_LOCUS10546</name>
    <name evidence="4" type="ORF">WMSIL1_LOCUS13308</name>
</gene>
<dbReference type="OrthoDB" id="19091at2759"/>
<name>A0A0R3SXQ9_HYMDI</name>
<dbReference type="Proteomes" id="UP000274504">
    <property type="component" value="Unassembled WGS sequence"/>
</dbReference>
<keyword evidence="2" id="KW-1015">Disulfide bond</keyword>
<reference evidence="7" key="1">
    <citation type="submission" date="2017-02" db="UniProtKB">
        <authorList>
            <consortium name="WormBaseParasite"/>
        </authorList>
    </citation>
    <scope>IDENTIFICATION</scope>
</reference>
<dbReference type="AlphaFoldDB" id="A0A0R3SXQ9"/>
<evidence type="ECO:0000313" key="3">
    <source>
        <dbReference type="EMBL" id="VDL63532.1"/>
    </source>
</evidence>
<dbReference type="EMBL" id="CABIJS010000693">
    <property type="protein sequence ID" value="VUZ55490.1"/>
    <property type="molecule type" value="Genomic_DNA"/>
</dbReference>
<reference evidence="4 6" key="3">
    <citation type="submission" date="2019-07" db="EMBL/GenBank/DDBJ databases">
        <authorList>
            <person name="Jastrzebski P J."/>
            <person name="Paukszto L."/>
            <person name="Jastrzebski P J."/>
        </authorList>
    </citation>
    <scope>NUCLEOTIDE SEQUENCE [LARGE SCALE GENOMIC DNA]</scope>
    <source>
        <strain evidence="4 6">WMS-il1</strain>
    </source>
</reference>
<organism evidence="7">
    <name type="scientific">Hymenolepis diminuta</name>
    <name type="common">Rat tapeworm</name>
    <dbReference type="NCBI Taxonomy" id="6216"/>
    <lineage>
        <taxon>Eukaryota</taxon>
        <taxon>Metazoa</taxon>
        <taxon>Spiralia</taxon>
        <taxon>Lophotrochozoa</taxon>
        <taxon>Platyhelminthes</taxon>
        <taxon>Cestoda</taxon>
        <taxon>Eucestoda</taxon>
        <taxon>Cyclophyllidea</taxon>
        <taxon>Hymenolepididae</taxon>
        <taxon>Hymenolepis</taxon>
    </lineage>
</organism>
<comment type="similarity">
    <text evidence="1">Belongs to the TRIAP1/MDM35 family.</text>
</comment>